<evidence type="ECO:0000313" key="2">
    <source>
        <dbReference type="EMBL" id="OAT17491.1"/>
    </source>
</evidence>
<dbReference type="RefSeq" id="WP_064554811.1">
    <property type="nucleotide sequence ID" value="NZ_LXEO01000025.1"/>
</dbReference>
<keyword evidence="3" id="KW-1185">Reference proteome</keyword>
<dbReference type="SUPFAM" id="SSF51569">
    <property type="entry name" value="Aldolase"/>
    <property type="match status" value="1"/>
</dbReference>
<dbReference type="Pfam" id="PF03102">
    <property type="entry name" value="NeuB"/>
    <property type="match status" value="1"/>
</dbReference>
<dbReference type="AlphaFoldDB" id="A0A1B7HPD0"/>
<dbReference type="EMBL" id="LXEO01000025">
    <property type="protein sequence ID" value="OAT17491.1"/>
    <property type="molecule type" value="Genomic_DNA"/>
</dbReference>
<dbReference type="GO" id="GO:0047444">
    <property type="term" value="F:N-acylneuraminate-9-phosphate synthase activity"/>
    <property type="evidence" value="ECO:0007669"/>
    <property type="project" value="TreeGrafter"/>
</dbReference>
<accession>A0A1B7HPD0</accession>
<dbReference type="PANTHER" id="PTHR42966">
    <property type="entry name" value="N-ACETYLNEURAMINATE SYNTHASE"/>
    <property type="match status" value="1"/>
</dbReference>
<proteinExistence type="predicted"/>
<evidence type="ECO:0000313" key="3">
    <source>
        <dbReference type="Proteomes" id="UP000078286"/>
    </source>
</evidence>
<dbReference type="InterPro" id="IPR013785">
    <property type="entry name" value="Aldolase_TIM"/>
</dbReference>
<dbReference type="PANTHER" id="PTHR42966:SF1">
    <property type="entry name" value="SIALIC ACID SYNTHASE"/>
    <property type="match status" value="1"/>
</dbReference>
<sequence>MNKIIEKISTLFLESGKKKIAIIGKGPSLDELKKNALDDFFIININDSERIIDGNVCLYIHEWVKKYLLLNKVRCDYYLTADPIENDARFISVDYIPESPENYKPIQERFFDPGFELEDALIISAIKLSNLIADRIRQRISVYLLGFDFSIKNGFSTDAHRNIDFGENDYLENLLQSQQEYLSLLMNHKSELAIELIHVGNKHFSGISIVGFNRSFSKKENITTTSVKIKDTNIDEQSIRIIENHFNSKSKVEIVAEITTNHFGNLDLLQRMIAAAAEAGADSIKLQKRDVNTFYTAEELAKPYNSPFGKTFRDYRNGLELNEDGFNKVIQWCSEYGIKWFASVLDKYSYEFIKQFSPEKIKLPSTISEHEDFLKYVASEFKGDVVISTGMTSPEYETFIINEFKNCSNIYLLQCTSSYPTMNEDANVAVVRHYHDLSLEHPKIIPGYSSHDIGSLCCQLAVASGGLMIEKHVKYGNTPWAHFDNVAIDMLTDKFKVFVQDIRLAEACLGDGHKRVLRSEHHKYRK</sequence>
<dbReference type="InterPro" id="IPR051690">
    <property type="entry name" value="PseI-like"/>
</dbReference>
<protein>
    <submittedName>
        <fullName evidence="2">N-acetylneuraminate synthase</fullName>
        <ecNumber evidence="2">2.5.1.56</ecNumber>
    </submittedName>
</protein>
<feature type="domain" description="PseI/NeuA/B-like" evidence="1">
    <location>
        <begin position="272"/>
        <end position="514"/>
    </location>
</feature>
<dbReference type="GO" id="GO:0050462">
    <property type="term" value="F:N-acetylneuraminate synthase activity"/>
    <property type="evidence" value="ECO:0007669"/>
    <property type="project" value="UniProtKB-EC"/>
</dbReference>
<dbReference type="InterPro" id="IPR013132">
    <property type="entry name" value="PseI/NeuA/B-like_N"/>
</dbReference>
<evidence type="ECO:0000259" key="1">
    <source>
        <dbReference type="Pfam" id="PF03102"/>
    </source>
</evidence>
<dbReference type="EC" id="2.5.1.56" evidence="2"/>
<comment type="caution">
    <text evidence="2">The sequence shown here is derived from an EMBL/GenBank/DDBJ whole genome shotgun (WGS) entry which is preliminary data.</text>
</comment>
<reference evidence="2 3" key="1">
    <citation type="submission" date="2016-04" db="EMBL/GenBank/DDBJ databases">
        <title>ATOL: Assembling a taxonomically balanced genome-scale reconstruction of the evolutionary history of the Enterobacteriaceae.</title>
        <authorList>
            <person name="Plunkett G.III."/>
            <person name="Neeno-Eckwall E.C."/>
            <person name="Glasner J.D."/>
            <person name="Perna N.T."/>
        </authorList>
    </citation>
    <scope>NUCLEOTIDE SEQUENCE [LARGE SCALE GENOMIC DNA]</scope>
    <source>
        <strain evidence="2 3">ATCC 51607</strain>
    </source>
</reference>
<gene>
    <name evidence="2" type="ORF">M979_1985</name>
</gene>
<organism evidence="2 3">
    <name type="scientific">Buttiauxella noackiae ATCC 51607</name>
    <dbReference type="NCBI Taxonomy" id="1354255"/>
    <lineage>
        <taxon>Bacteria</taxon>
        <taxon>Pseudomonadati</taxon>
        <taxon>Pseudomonadota</taxon>
        <taxon>Gammaproteobacteria</taxon>
        <taxon>Enterobacterales</taxon>
        <taxon>Enterobacteriaceae</taxon>
        <taxon>Buttiauxella</taxon>
    </lineage>
</organism>
<dbReference type="PATRIC" id="fig|1354255.3.peg.2056"/>
<dbReference type="GO" id="GO:0016051">
    <property type="term" value="P:carbohydrate biosynthetic process"/>
    <property type="evidence" value="ECO:0007669"/>
    <property type="project" value="InterPro"/>
</dbReference>
<dbReference type="Gene3D" id="3.20.20.70">
    <property type="entry name" value="Aldolase class I"/>
    <property type="match status" value="1"/>
</dbReference>
<keyword evidence="2" id="KW-0808">Transferase</keyword>
<dbReference type="Proteomes" id="UP000078286">
    <property type="component" value="Unassembled WGS sequence"/>
</dbReference>
<name>A0A1B7HPD0_9ENTR</name>